<evidence type="ECO:0000313" key="1">
    <source>
        <dbReference type="EMBL" id="CAG8823673.1"/>
    </source>
</evidence>
<dbReference type="EMBL" id="CAJVQC010087851">
    <property type="protein sequence ID" value="CAG8823673.1"/>
    <property type="molecule type" value="Genomic_DNA"/>
</dbReference>
<organism evidence="1 2">
    <name type="scientific">Racocetra persica</name>
    <dbReference type="NCBI Taxonomy" id="160502"/>
    <lineage>
        <taxon>Eukaryota</taxon>
        <taxon>Fungi</taxon>
        <taxon>Fungi incertae sedis</taxon>
        <taxon>Mucoromycota</taxon>
        <taxon>Glomeromycotina</taxon>
        <taxon>Glomeromycetes</taxon>
        <taxon>Diversisporales</taxon>
        <taxon>Gigasporaceae</taxon>
        <taxon>Racocetra</taxon>
    </lineage>
</organism>
<reference evidence="1" key="1">
    <citation type="submission" date="2021-06" db="EMBL/GenBank/DDBJ databases">
        <authorList>
            <person name="Kallberg Y."/>
            <person name="Tangrot J."/>
            <person name="Rosling A."/>
        </authorList>
    </citation>
    <scope>NUCLEOTIDE SEQUENCE</scope>
    <source>
        <strain evidence="1">MA461A</strain>
    </source>
</reference>
<accession>A0ACA9S540</accession>
<sequence length="45" mass="5018">MNTPNLDVLSDITFIFDSDNWTCAISVRGGPEYKLTHMGKTNKEG</sequence>
<proteinExistence type="predicted"/>
<comment type="caution">
    <text evidence="1">The sequence shown here is derived from an EMBL/GenBank/DDBJ whole genome shotgun (WGS) entry which is preliminary data.</text>
</comment>
<gene>
    <name evidence="1" type="ORF">RPERSI_LOCUS26072</name>
</gene>
<dbReference type="Proteomes" id="UP000789920">
    <property type="component" value="Unassembled WGS sequence"/>
</dbReference>
<evidence type="ECO:0000313" key="2">
    <source>
        <dbReference type="Proteomes" id="UP000789920"/>
    </source>
</evidence>
<name>A0ACA9S540_9GLOM</name>
<keyword evidence="2" id="KW-1185">Reference proteome</keyword>
<feature type="non-terminal residue" evidence="1">
    <location>
        <position position="45"/>
    </location>
</feature>
<protein>
    <submittedName>
        <fullName evidence="1">35204_t:CDS:1</fullName>
    </submittedName>
</protein>